<name>C0D0J8_9FIRM</name>
<evidence type="ECO:0000313" key="2">
    <source>
        <dbReference type="Proteomes" id="UP000004756"/>
    </source>
</evidence>
<accession>C0D0J8</accession>
<sequence length="65" mass="7664">MVLNVPFPSRSVSSGCTIWNTRDGRQQAGQARPRKGRRVFNVRFSLAYFRQKLQIFFQKHRKVPI</sequence>
<dbReference type="HOGENOM" id="CLU_2841911_0_0_9"/>
<comment type="caution">
    <text evidence="1">The sequence shown here is derived from an EMBL/GenBank/DDBJ whole genome shotgun (WGS) entry which is preliminary data.</text>
</comment>
<keyword evidence="2" id="KW-1185">Reference proteome</keyword>
<protein>
    <submittedName>
        <fullName evidence="1">Uncharacterized protein</fullName>
    </submittedName>
</protein>
<evidence type="ECO:0000313" key="1">
    <source>
        <dbReference type="EMBL" id="EEG55142.1"/>
    </source>
</evidence>
<dbReference type="AlphaFoldDB" id="C0D0J8"/>
<proteinExistence type="predicted"/>
<reference evidence="1 2" key="2">
    <citation type="submission" date="2009-02" db="EMBL/GenBank/DDBJ databases">
        <title>Draft genome sequence of Clostridium asparagiforme (DSM 15981).</title>
        <authorList>
            <person name="Sudarsanam P."/>
            <person name="Ley R."/>
            <person name="Guruge J."/>
            <person name="Turnbaugh P.J."/>
            <person name="Mahowald M."/>
            <person name="Liep D."/>
            <person name="Gordon J."/>
        </authorList>
    </citation>
    <scope>NUCLEOTIDE SEQUENCE [LARGE SCALE GENOMIC DNA]</scope>
    <source>
        <strain evidence="1 2">DSM 15981</strain>
    </source>
</reference>
<dbReference type="Proteomes" id="UP000004756">
    <property type="component" value="Unassembled WGS sequence"/>
</dbReference>
<dbReference type="EMBL" id="ACCJ01000172">
    <property type="protein sequence ID" value="EEG55142.1"/>
    <property type="molecule type" value="Genomic_DNA"/>
</dbReference>
<gene>
    <name evidence="1" type="ORF">CLOSTASPAR_02783</name>
</gene>
<reference evidence="1 2" key="1">
    <citation type="submission" date="2009-01" db="EMBL/GenBank/DDBJ databases">
        <authorList>
            <person name="Fulton L."/>
            <person name="Clifton S."/>
            <person name="Fulton B."/>
            <person name="Xu J."/>
            <person name="Minx P."/>
            <person name="Pepin K.H."/>
            <person name="Johnson M."/>
            <person name="Bhonagiri V."/>
            <person name="Nash W.E."/>
            <person name="Mardis E.R."/>
            <person name="Wilson R.K."/>
        </authorList>
    </citation>
    <scope>NUCLEOTIDE SEQUENCE [LARGE SCALE GENOMIC DNA]</scope>
    <source>
        <strain evidence="1 2">DSM 15981</strain>
    </source>
</reference>
<organism evidence="1 2">
    <name type="scientific">[Clostridium] asparagiforme DSM 15981</name>
    <dbReference type="NCBI Taxonomy" id="518636"/>
    <lineage>
        <taxon>Bacteria</taxon>
        <taxon>Bacillati</taxon>
        <taxon>Bacillota</taxon>
        <taxon>Clostridia</taxon>
        <taxon>Lachnospirales</taxon>
        <taxon>Lachnospiraceae</taxon>
        <taxon>Enterocloster</taxon>
    </lineage>
</organism>